<accession>A0A7G9B4D8</accession>
<dbReference type="AlphaFoldDB" id="A0A7G9B4D8"/>
<dbReference type="Gene3D" id="3.40.50.1820">
    <property type="entry name" value="alpha/beta hydrolase"/>
    <property type="match status" value="1"/>
</dbReference>
<dbReference type="SUPFAM" id="SSF53474">
    <property type="entry name" value="alpha/beta-Hydrolases"/>
    <property type="match status" value="1"/>
</dbReference>
<reference evidence="2 3" key="1">
    <citation type="submission" date="2020-08" db="EMBL/GenBank/DDBJ databases">
        <authorList>
            <person name="Liu C."/>
            <person name="Sun Q."/>
        </authorList>
    </citation>
    <scope>NUCLEOTIDE SEQUENCE [LARGE SCALE GENOMIC DNA]</scope>
    <source>
        <strain evidence="2 3">NSJ-62</strain>
    </source>
</reference>
<dbReference type="PANTHER" id="PTHR43358">
    <property type="entry name" value="ALPHA/BETA-HYDROLASE"/>
    <property type="match status" value="1"/>
</dbReference>
<evidence type="ECO:0000313" key="2">
    <source>
        <dbReference type="EMBL" id="QNL44419.1"/>
    </source>
</evidence>
<name>A0A7G9B4D8_9FIRM</name>
<dbReference type="PANTHER" id="PTHR43358:SF4">
    <property type="entry name" value="ALPHA_BETA HYDROLASE FOLD-1 DOMAIN-CONTAINING PROTEIN"/>
    <property type="match status" value="1"/>
</dbReference>
<dbReference type="EMBL" id="CP060490">
    <property type="protein sequence ID" value="QNL44419.1"/>
    <property type="molecule type" value="Genomic_DNA"/>
</dbReference>
<feature type="domain" description="Serine aminopeptidase S33" evidence="1">
    <location>
        <begin position="87"/>
        <end position="196"/>
    </location>
</feature>
<dbReference type="Pfam" id="PF12146">
    <property type="entry name" value="Hydrolase_4"/>
    <property type="match status" value="1"/>
</dbReference>
<proteinExistence type="predicted"/>
<dbReference type="Proteomes" id="UP000515960">
    <property type="component" value="Chromosome"/>
</dbReference>
<gene>
    <name evidence="2" type="ORF">H8790_13435</name>
</gene>
<dbReference type="InterPro" id="IPR052920">
    <property type="entry name" value="DNA-binding_regulatory"/>
</dbReference>
<dbReference type="InterPro" id="IPR022742">
    <property type="entry name" value="Hydrolase_4"/>
</dbReference>
<dbReference type="InterPro" id="IPR029058">
    <property type="entry name" value="AB_hydrolase_fold"/>
</dbReference>
<dbReference type="RefSeq" id="WP_187333020.1">
    <property type="nucleotide sequence ID" value="NZ_CP060490.1"/>
</dbReference>
<evidence type="ECO:0000313" key="3">
    <source>
        <dbReference type="Proteomes" id="UP000515960"/>
    </source>
</evidence>
<keyword evidence="2" id="KW-0378">Hydrolase</keyword>
<dbReference type="GO" id="GO:0016787">
    <property type="term" value="F:hydrolase activity"/>
    <property type="evidence" value="ECO:0007669"/>
    <property type="project" value="UniProtKB-KW"/>
</dbReference>
<dbReference type="KEGG" id="ohi:H8790_13435"/>
<organism evidence="2 3">
    <name type="scientific">Oscillibacter hominis</name>
    <dbReference type="NCBI Taxonomy" id="2763056"/>
    <lineage>
        <taxon>Bacteria</taxon>
        <taxon>Bacillati</taxon>
        <taxon>Bacillota</taxon>
        <taxon>Clostridia</taxon>
        <taxon>Eubacteriales</taxon>
        <taxon>Oscillospiraceae</taxon>
        <taxon>Oscillibacter</taxon>
    </lineage>
</organism>
<evidence type="ECO:0000259" key="1">
    <source>
        <dbReference type="Pfam" id="PF12146"/>
    </source>
</evidence>
<protein>
    <submittedName>
        <fullName evidence="2">Alpha/beta fold hydrolase</fullName>
    </submittedName>
</protein>
<keyword evidence="3" id="KW-1185">Reference proteome</keyword>
<sequence>MAIAVLVLAAAGVAAFGWALFRKAVIRREGSHDPEEALRRRARRCGIDPSPMLRSAQWLRSQSVRTVTMESFDALALTADCLAAEGTPRGRVLLFHGYRSGPLQDFPMAARELHRMGYDLILVDQRCHGRSQGKYIGFGTLEQRDCRDWIDWANRRYGAELPLFLYGVSMGATTVLMAAGEELPGNVKGVVADCGFTSAGDILRHELKTLMHLPAFPMLWVVNGINRLLAGWSFFERSTLDAMETIRLPVLFVHGGRDHFVPTDMTRRNFEACRSEKRLFLVEGADHGMSFAVDPEGYVRELTCFLKKYE</sequence>